<keyword evidence="2 4" id="KW-0663">Pyridoxal phosphate</keyword>
<comment type="cofactor">
    <cofactor evidence="1 4">
        <name>pyridoxal 5'-phosphate</name>
        <dbReference type="ChEBI" id="CHEBI:597326"/>
    </cofactor>
</comment>
<comment type="caution">
    <text evidence="7">The sequence shown here is derived from an EMBL/GenBank/DDBJ whole genome shotgun (WGS) entry which is preliminary data.</text>
</comment>
<organism evidence="7 8">
    <name type="scientific">Crepidotus variabilis</name>
    <dbReference type="NCBI Taxonomy" id="179855"/>
    <lineage>
        <taxon>Eukaryota</taxon>
        <taxon>Fungi</taxon>
        <taxon>Dikarya</taxon>
        <taxon>Basidiomycota</taxon>
        <taxon>Agaricomycotina</taxon>
        <taxon>Agaricomycetes</taxon>
        <taxon>Agaricomycetidae</taxon>
        <taxon>Agaricales</taxon>
        <taxon>Agaricineae</taxon>
        <taxon>Crepidotaceae</taxon>
        <taxon>Crepidotus</taxon>
    </lineage>
</organism>
<reference evidence="7" key="1">
    <citation type="submission" date="2020-11" db="EMBL/GenBank/DDBJ databases">
        <authorList>
            <consortium name="DOE Joint Genome Institute"/>
            <person name="Ahrendt S."/>
            <person name="Riley R."/>
            <person name="Andreopoulos W."/>
            <person name="Labutti K."/>
            <person name="Pangilinan J."/>
            <person name="Ruiz-Duenas F.J."/>
            <person name="Barrasa J.M."/>
            <person name="Sanchez-Garcia M."/>
            <person name="Camarero S."/>
            <person name="Miyauchi S."/>
            <person name="Serrano A."/>
            <person name="Linde D."/>
            <person name="Babiker R."/>
            <person name="Drula E."/>
            <person name="Ayuso-Fernandez I."/>
            <person name="Pacheco R."/>
            <person name="Padilla G."/>
            <person name="Ferreira P."/>
            <person name="Barriuso J."/>
            <person name="Kellner H."/>
            <person name="Castanera R."/>
            <person name="Alfaro M."/>
            <person name="Ramirez L."/>
            <person name="Pisabarro A.G."/>
            <person name="Kuo A."/>
            <person name="Tritt A."/>
            <person name="Lipzen A."/>
            <person name="He G."/>
            <person name="Yan M."/>
            <person name="Ng V."/>
            <person name="Cullen D."/>
            <person name="Martin F."/>
            <person name="Rosso M.-N."/>
            <person name="Henrissat B."/>
            <person name="Hibbett D."/>
            <person name="Martinez A.T."/>
            <person name="Grigoriev I.V."/>
        </authorList>
    </citation>
    <scope>NUCLEOTIDE SEQUENCE</scope>
    <source>
        <strain evidence="7">CBS 506.95</strain>
    </source>
</reference>
<feature type="domain" description="L-tyrosine decarboxylase C-terminal" evidence="6">
    <location>
        <begin position="604"/>
        <end position="709"/>
    </location>
</feature>
<evidence type="ECO:0000256" key="1">
    <source>
        <dbReference type="ARBA" id="ARBA00001933"/>
    </source>
</evidence>
<dbReference type="OrthoDB" id="2161780at2759"/>
<dbReference type="Proteomes" id="UP000807306">
    <property type="component" value="Unassembled WGS sequence"/>
</dbReference>
<dbReference type="Pfam" id="PF00282">
    <property type="entry name" value="Pyridoxal_deC"/>
    <property type="match status" value="1"/>
</dbReference>
<accession>A0A9P6ECH4</accession>
<sequence>MEHSAAGVQSALDSTSPVSGKNHERIATFFLGSKAENQGIFKKFLIDCLHDHIKARVDYSPKEPACITTDIQESQVFQDGLRNLEKNFNDLSKLLKQYAVPSFSPSYTGDMCFEASMPVILGYIMTMLYNPNNVAFESSPITTFLELDVGAQLCRMLGYTIKADSQASGWVGITCDSTVANLESIWQVPRDLKFYPLSLCESMKEGGPLAFIADTFKIHPCAYPDEEVLFYTLHTWDLLNLQVQDILDIPSRIQKEYGISPTFLQLALEPYLLQTTGKDALQTAYGIVLPPQYLISSTKHYSWPKSAGIAGIGSENMVNIPVDANAHVRVDLLREALQERLNNKQPIYAVVAIIGSTENGAVDPLDDILKLRAEFQAKGMSFVVHADAAWGGYFASMLRERDALRARPGASNDGIQFVPSGTLRSRTLDQVKALQLCDSITIDPHKLGYIPYPTGGLGYKDGRMRFLLTSSAPDLTQGSQGETTGIYGVEGSKPGAAVSAAWLHHQVVGLDKLGHGMLLGEVSFICSWFSAAWAAMSDSSTPFIVVPLNPLVNEPDEVKVEEEKAFIREHILDRPKKDLLEDGLAMKELRAIGSDLNINAFACNFRVNGKINTDVEEANYLNSRVFQALSLTGVEEKPAKTLFFLGATTLKMGAYGECCTNFKKRMGLETESHLDLFILRNVVTSPFQTSGKFVKELTDDFKNTLERELEVVVARNTIKPQLHSFILQGTNKLFLVYNPTFHNANGRHQLIVAATIVYILTTSESKVLDELLATGSITGNIRGKDLDLHAVHIKLDTVLKARTLESRYRDQAYSTLGTPFYLYGTQGQQHIDHMLLRAPNAQLSAEYVQLELDTKLSDDQLSKGVILYIDRLEAAMQPIDANNPPIFFAPGATFNVAVYEDKNSPIAHGPGLATVDPQDKIGTGKVTLGRVVQIDYVALNAQEFGDVTPNVSFESSI</sequence>
<protein>
    <submittedName>
        <fullName evidence="7">PLP-dependent transferase</fullName>
    </submittedName>
</protein>
<dbReference type="Gene3D" id="3.40.640.10">
    <property type="entry name" value="Type I PLP-dependent aspartate aminotransferase-like (Major domain)"/>
    <property type="match status" value="1"/>
</dbReference>
<feature type="region of interest" description="Disordered" evidence="5">
    <location>
        <begin position="1"/>
        <end position="20"/>
    </location>
</feature>
<dbReference type="GO" id="GO:0030170">
    <property type="term" value="F:pyridoxal phosphate binding"/>
    <property type="evidence" value="ECO:0007669"/>
    <property type="project" value="InterPro"/>
</dbReference>
<dbReference type="EMBL" id="MU157870">
    <property type="protein sequence ID" value="KAF9526514.1"/>
    <property type="molecule type" value="Genomic_DNA"/>
</dbReference>
<proteinExistence type="predicted"/>
<name>A0A9P6ECH4_9AGAR</name>
<dbReference type="InterPro" id="IPR015421">
    <property type="entry name" value="PyrdxlP-dep_Trfase_major"/>
</dbReference>
<dbReference type="Pfam" id="PF21391">
    <property type="entry name" value="tyr_de_CO2_C"/>
    <property type="match status" value="1"/>
</dbReference>
<dbReference type="GO" id="GO:0016740">
    <property type="term" value="F:transferase activity"/>
    <property type="evidence" value="ECO:0007669"/>
    <property type="project" value="UniProtKB-KW"/>
</dbReference>
<dbReference type="InterPro" id="IPR050477">
    <property type="entry name" value="GrpII_AminoAcid_Decarb"/>
</dbReference>
<dbReference type="InterPro" id="IPR049373">
    <property type="entry name" value="TyrDC_C"/>
</dbReference>
<evidence type="ECO:0000313" key="7">
    <source>
        <dbReference type="EMBL" id="KAF9526514.1"/>
    </source>
</evidence>
<evidence type="ECO:0000256" key="4">
    <source>
        <dbReference type="PIRSR" id="PIRSR602129-50"/>
    </source>
</evidence>
<evidence type="ECO:0000256" key="3">
    <source>
        <dbReference type="ARBA" id="ARBA00023239"/>
    </source>
</evidence>
<keyword evidence="7" id="KW-0808">Transferase</keyword>
<dbReference type="GO" id="GO:0019752">
    <property type="term" value="P:carboxylic acid metabolic process"/>
    <property type="evidence" value="ECO:0007669"/>
    <property type="project" value="InterPro"/>
</dbReference>
<feature type="modified residue" description="N6-(pyridoxal phosphate)lysine" evidence="4">
    <location>
        <position position="446"/>
    </location>
</feature>
<dbReference type="PANTHER" id="PTHR42735:SF4">
    <property type="entry name" value="PYRIDOXAL PHOSPHATE-DEPENDENT DECARBOXYLASE FAMILY PROTEIN"/>
    <property type="match status" value="1"/>
</dbReference>
<keyword evidence="8" id="KW-1185">Reference proteome</keyword>
<evidence type="ECO:0000256" key="2">
    <source>
        <dbReference type="ARBA" id="ARBA00022898"/>
    </source>
</evidence>
<evidence type="ECO:0000313" key="8">
    <source>
        <dbReference type="Proteomes" id="UP000807306"/>
    </source>
</evidence>
<evidence type="ECO:0000256" key="5">
    <source>
        <dbReference type="SAM" id="MobiDB-lite"/>
    </source>
</evidence>
<dbReference type="InterPro" id="IPR002129">
    <property type="entry name" value="PyrdxlP-dep_de-COase"/>
</dbReference>
<keyword evidence="3" id="KW-0456">Lyase</keyword>
<dbReference type="SUPFAM" id="SSF53383">
    <property type="entry name" value="PLP-dependent transferases"/>
    <property type="match status" value="1"/>
</dbReference>
<evidence type="ECO:0000259" key="6">
    <source>
        <dbReference type="Pfam" id="PF21391"/>
    </source>
</evidence>
<dbReference type="PANTHER" id="PTHR42735">
    <property type="match status" value="1"/>
</dbReference>
<dbReference type="AlphaFoldDB" id="A0A9P6ECH4"/>
<dbReference type="GO" id="GO:0016830">
    <property type="term" value="F:carbon-carbon lyase activity"/>
    <property type="evidence" value="ECO:0007669"/>
    <property type="project" value="InterPro"/>
</dbReference>
<dbReference type="InterPro" id="IPR015424">
    <property type="entry name" value="PyrdxlP-dep_Trfase"/>
</dbReference>
<gene>
    <name evidence="7" type="ORF">CPB83DRAFT_457188</name>
</gene>